<proteinExistence type="predicted"/>
<accession>A0A7R9ZJU9</accession>
<protein>
    <recommendedName>
        <fullName evidence="1">Spore protein YkvP/CgeB glycosyl transferase-like domain-containing protein</fullName>
    </recommendedName>
</protein>
<evidence type="ECO:0000259" key="1">
    <source>
        <dbReference type="Pfam" id="PF13524"/>
    </source>
</evidence>
<sequence length="433" mass="49771">MYDGIASSNFMELVQFCNLVSKNDPEFIDKKKPEQVNPIQEYLHHRSNCTVHNETHVELWVLDVIRARSQKEFRKNSFLQQLWFDGINAKWKLLLVEYSDRFFVNVFYNKILLHDNITDKSVQQNIQDKPHIRTATRMIIKGRQYNSTSKKLEIGRLEMPEQANTAGGPTKHAPYTVRTDHVNSLKRVLSDMLSDAKKKAGTALHDAFRGADDPAKHWDAMRYARDRPLDESCLPPPYSRVREEFDVAHFWPIINSGYGSYRNDVTRTVMKLHGQPRRDAPHITIRAKTSTSGPTGRTGRTTASLDYARACLSTKIIVTTGRDAWEDHYRLMEGLAAGAMVLSDVMLSLPKGLENGTSVVFFEDVQDLHQKIEYYLEHDEERQAIAKRGWEVSMGYHRSYHRMEELVFGCPLTLVNVPYEEMCPSGNSAYTIN</sequence>
<reference evidence="2" key="1">
    <citation type="submission" date="2021-01" db="EMBL/GenBank/DDBJ databases">
        <authorList>
            <person name="Corre E."/>
            <person name="Pelletier E."/>
            <person name="Niang G."/>
            <person name="Scheremetjew M."/>
            <person name="Finn R."/>
            <person name="Kale V."/>
            <person name="Holt S."/>
            <person name="Cochrane G."/>
            <person name="Meng A."/>
            <person name="Brown T."/>
            <person name="Cohen L."/>
        </authorList>
    </citation>
    <scope>NUCLEOTIDE SEQUENCE</scope>
    <source>
        <strain evidence="2">CCMP3328</strain>
    </source>
</reference>
<feature type="domain" description="Spore protein YkvP/CgeB glycosyl transferase-like" evidence="1">
    <location>
        <begin position="298"/>
        <end position="406"/>
    </location>
</feature>
<dbReference type="EMBL" id="HBEF01003172">
    <property type="protein sequence ID" value="CAD8329920.1"/>
    <property type="molecule type" value="Transcribed_RNA"/>
</dbReference>
<dbReference type="AlphaFoldDB" id="A0A7R9ZJU9"/>
<dbReference type="Pfam" id="PF13524">
    <property type="entry name" value="Glyco_trans_1_2"/>
    <property type="match status" value="1"/>
</dbReference>
<name>A0A7R9ZJU9_9STRA</name>
<gene>
    <name evidence="2" type="ORF">CAUS1442_LOCUS2018</name>
</gene>
<dbReference type="InterPro" id="IPR055259">
    <property type="entry name" value="YkvP/CgeB_Glyco_trans-like"/>
</dbReference>
<evidence type="ECO:0000313" key="2">
    <source>
        <dbReference type="EMBL" id="CAD8329920.1"/>
    </source>
</evidence>
<organism evidence="2">
    <name type="scientific">Craspedostauros australis</name>
    <dbReference type="NCBI Taxonomy" id="1486917"/>
    <lineage>
        <taxon>Eukaryota</taxon>
        <taxon>Sar</taxon>
        <taxon>Stramenopiles</taxon>
        <taxon>Ochrophyta</taxon>
        <taxon>Bacillariophyta</taxon>
        <taxon>Bacillariophyceae</taxon>
        <taxon>Bacillariophycidae</taxon>
        <taxon>Naviculales</taxon>
        <taxon>Naviculaceae</taxon>
        <taxon>Craspedostauros</taxon>
    </lineage>
</organism>